<keyword evidence="6 13" id="KW-0479">Metal-binding</keyword>
<name>A0A6J1LYA8_DROHY</name>
<dbReference type="CDD" id="cd11056">
    <property type="entry name" value="CYP6-like"/>
    <property type="match status" value="1"/>
</dbReference>
<dbReference type="GO" id="GO:0020037">
    <property type="term" value="F:heme binding"/>
    <property type="evidence" value="ECO:0007669"/>
    <property type="project" value="InterPro"/>
</dbReference>
<dbReference type="InterPro" id="IPR017972">
    <property type="entry name" value="Cyt_P450_CS"/>
</dbReference>
<dbReference type="SUPFAM" id="SSF48264">
    <property type="entry name" value="Cytochrome P450"/>
    <property type="match status" value="1"/>
</dbReference>
<dbReference type="GO" id="GO:0004497">
    <property type="term" value="F:monooxygenase activity"/>
    <property type="evidence" value="ECO:0007669"/>
    <property type="project" value="UniProtKB-KW"/>
</dbReference>
<dbReference type="GO" id="GO:0016705">
    <property type="term" value="F:oxidoreductase activity, acting on paired donors, with incorporation or reduction of molecular oxygen"/>
    <property type="evidence" value="ECO:0007669"/>
    <property type="project" value="InterPro"/>
</dbReference>
<dbReference type="PROSITE" id="PS00086">
    <property type="entry name" value="CYTOCHROME_P450"/>
    <property type="match status" value="1"/>
</dbReference>
<dbReference type="OrthoDB" id="2789670at2759"/>
<comment type="cofactor">
    <cofactor evidence="1 13">
        <name>heme</name>
        <dbReference type="ChEBI" id="CHEBI:30413"/>
    </cofactor>
</comment>
<evidence type="ECO:0000256" key="5">
    <source>
        <dbReference type="ARBA" id="ARBA00022617"/>
    </source>
</evidence>
<dbReference type="GO" id="GO:0005506">
    <property type="term" value="F:iron ion binding"/>
    <property type="evidence" value="ECO:0007669"/>
    <property type="project" value="InterPro"/>
</dbReference>
<evidence type="ECO:0000256" key="9">
    <source>
        <dbReference type="ARBA" id="ARBA00023002"/>
    </source>
</evidence>
<dbReference type="GO" id="GO:0005789">
    <property type="term" value="C:endoplasmic reticulum membrane"/>
    <property type="evidence" value="ECO:0007669"/>
    <property type="project" value="UniProtKB-SubCell"/>
</dbReference>
<evidence type="ECO:0000256" key="4">
    <source>
        <dbReference type="ARBA" id="ARBA00010617"/>
    </source>
</evidence>
<keyword evidence="7" id="KW-0256">Endoplasmic reticulum</keyword>
<evidence type="ECO:0000256" key="13">
    <source>
        <dbReference type="PIRSR" id="PIRSR602401-1"/>
    </source>
</evidence>
<evidence type="ECO:0000256" key="10">
    <source>
        <dbReference type="ARBA" id="ARBA00023004"/>
    </source>
</evidence>
<dbReference type="OMA" id="FSLWRAY"/>
<keyword evidence="10 13" id="KW-0408">Iron</keyword>
<dbReference type="PANTHER" id="PTHR24292:SF100">
    <property type="entry name" value="CYTOCHROME P450 6A16, ISOFORM B-RELATED"/>
    <property type="match status" value="1"/>
</dbReference>
<accession>A0A6J1LYA8</accession>
<dbReference type="GeneID" id="111599937"/>
<evidence type="ECO:0000256" key="14">
    <source>
        <dbReference type="RuleBase" id="RU000461"/>
    </source>
</evidence>
<dbReference type="RefSeq" id="XP_023171554.2">
    <property type="nucleotide sequence ID" value="XM_023315786.2"/>
</dbReference>
<dbReference type="AlphaFoldDB" id="A0A6J1LYA8"/>
<reference evidence="17" key="1">
    <citation type="submission" date="2025-08" db="UniProtKB">
        <authorList>
            <consortium name="RefSeq"/>
        </authorList>
    </citation>
    <scope>IDENTIFICATION</scope>
    <source>
        <strain evidence="17">15085-1641.00</strain>
        <tissue evidence="17">Whole body</tissue>
    </source>
</reference>
<evidence type="ECO:0000256" key="12">
    <source>
        <dbReference type="ARBA" id="ARBA00023136"/>
    </source>
</evidence>
<gene>
    <name evidence="17" type="primary">LOC111599937</name>
</gene>
<keyword evidence="11 14" id="KW-0503">Monooxygenase</keyword>
<evidence type="ECO:0000256" key="6">
    <source>
        <dbReference type="ARBA" id="ARBA00022723"/>
    </source>
</evidence>
<dbReference type="InterPro" id="IPR050476">
    <property type="entry name" value="Insect_CytP450_Detox"/>
</dbReference>
<dbReference type="InterPro" id="IPR036396">
    <property type="entry name" value="Cyt_P450_sf"/>
</dbReference>
<evidence type="ECO:0000256" key="15">
    <source>
        <dbReference type="SAM" id="Phobius"/>
    </source>
</evidence>
<evidence type="ECO:0000256" key="2">
    <source>
        <dbReference type="ARBA" id="ARBA00004174"/>
    </source>
</evidence>
<evidence type="ECO:0000313" key="16">
    <source>
        <dbReference type="Proteomes" id="UP000504633"/>
    </source>
</evidence>
<evidence type="ECO:0000256" key="3">
    <source>
        <dbReference type="ARBA" id="ARBA00004406"/>
    </source>
</evidence>
<evidence type="ECO:0000256" key="1">
    <source>
        <dbReference type="ARBA" id="ARBA00001971"/>
    </source>
</evidence>
<dbReference type="InterPro" id="IPR001128">
    <property type="entry name" value="Cyt_P450"/>
</dbReference>
<keyword evidence="12 15" id="KW-0472">Membrane</keyword>
<dbReference type="InterPro" id="IPR002401">
    <property type="entry name" value="Cyt_P450_E_grp-I"/>
</dbReference>
<comment type="subcellular location">
    <subcellularLocation>
        <location evidence="3">Endoplasmic reticulum membrane</location>
        <topology evidence="3">Peripheral membrane protein</topology>
    </subcellularLocation>
    <subcellularLocation>
        <location evidence="2">Microsome membrane</location>
        <topology evidence="2">Peripheral membrane protein</topology>
    </subcellularLocation>
</comment>
<dbReference type="CTD" id="35608"/>
<evidence type="ECO:0000313" key="17">
    <source>
        <dbReference type="RefSeq" id="XP_023171554.2"/>
    </source>
</evidence>
<keyword evidence="15" id="KW-1133">Transmembrane helix</keyword>
<dbReference type="PRINTS" id="PR00385">
    <property type="entry name" value="P450"/>
</dbReference>
<protein>
    <submittedName>
        <fullName evidence="17">Probable cytochrome P450 6u1</fullName>
    </submittedName>
</protein>
<feature type="binding site" description="axial binding residue" evidence="13">
    <location>
        <position position="429"/>
    </location>
    <ligand>
        <name>heme</name>
        <dbReference type="ChEBI" id="CHEBI:30413"/>
    </ligand>
    <ligandPart>
        <name>Fe</name>
        <dbReference type="ChEBI" id="CHEBI:18248"/>
    </ligandPart>
</feature>
<keyword evidence="16" id="KW-1185">Reference proteome</keyword>
<sequence length="487" mass="55801">MDLLQRCLWSSLGVVALVYVLVKFSLGYWKRRGILHVKPKFLWGNISEVLRGKKHVQQLLLFLYESYKGRAPFIGCYVLLKPFVLVLDLELVRNILDSDAGYFTSRGLYNNVAREPLSGNLFQLDGHKWRQLHAQSAPAFAASNLHKLLPQLLKTSRTLQLELGVGKQDLNVSQLLDCYNVESIAKIAYGLSSEDLSEFSLMTRSYWSNWSLWRAYLALELPLLARLVRHRSYSQLAMDYFHKLVEKQLQQQRKRDRQPLQSFLQLFDATDEALTDAQIAAQAFGFILAGLQPLNASLAFCLYELALQPELQDRVRAEIKQVMKATEGQLTAEGLKQLSYTKQVLNETLRLHTPYPFLLRRATREFELSNSIFVIARGNNLVIPVAAIHRDPTIYVKPERFDPERFRPEAVLKRPGMSFLPFGEGLRGCIAKQLAEQQLLIGLVALLEHHKYEPSADTQIPMRYDPGKLVLMPKTDIKLSVQWLEPH</sequence>
<comment type="similarity">
    <text evidence="4 14">Belongs to the cytochrome P450 family.</text>
</comment>
<dbReference type="PANTHER" id="PTHR24292">
    <property type="entry name" value="CYTOCHROME P450"/>
    <property type="match status" value="1"/>
</dbReference>
<dbReference type="PRINTS" id="PR00463">
    <property type="entry name" value="EP450I"/>
</dbReference>
<evidence type="ECO:0000256" key="8">
    <source>
        <dbReference type="ARBA" id="ARBA00022848"/>
    </source>
</evidence>
<organism evidence="16 17">
    <name type="scientific">Drosophila hydei</name>
    <name type="common">Fruit fly</name>
    <dbReference type="NCBI Taxonomy" id="7224"/>
    <lineage>
        <taxon>Eukaryota</taxon>
        <taxon>Metazoa</taxon>
        <taxon>Ecdysozoa</taxon>
        <taxon>Arthropoda</taxon>
        <taxon>Hexapoda</taxon>
        <taxon>Insecta</taxon>
        <taxon>Pterygota</taxon>
        <taxon>Neoptera</taxon>
        <taxon>Endopterygota</taxon>
        <taxon>Diptera</taxon>
        <taxon>Brachycera</taxon>
        <taxon>Muscomorpha</taxon>
        <taxon>Ephydroidea</taxon>
        <taxon>Drosophilidae</taxon>
        <taxon>Drosophila</taxon>
    </lineage>
</organism>
<dbReference type="Proteomes" id="UP000504633">
    <property type="component" value="Unplaced"/>
</dbReference>
<feature type="transmembrane region" description="Helical" evidence="15">
    <location>
        <begin position="7"/>
        <end position="29"/>
    </location>
</feature>
<evidence type="ECO:0000256" key="7">
    <source>
        <dbReference type="ARBA" id="ARBA00022824"/>
    </source>
</evidence>
<keyword evidence="9 14" id="KW-0560">Oxidoreductase</keyword>
<dbReference type="Pfam" id="PF00067">
    <property type="entry name" value="p450"/>
    <property type="match status" value="1"/>
</dbReference>
<evidence type="ECO:0000256" key="11">
    <source>
        <dbReference type="ARBA" id="ARBA00023033"/>
    </source>
</evidence>
<keyword evidence="15" id="KW-0812">Transmembrane</keyword>
<keyword evidence="5 13" id="KW-0349">Heme</keyword>
<dbReference type="Gene3D" id="1.10.630.10">
    <property type="entry name" value="Cytochrome P450"/>
    <property type="match status" value="1"/>
</dbReference>
<dbReference type="KEGG" id="dhe:111599937"/>
<proteinExistence type="inferred from homology"/>
<keyword evidence="8" id="KW-0492">Microsome</keyword>